<gene>
    <name evidence="9" type="ORF">AMAG_17224</name>
</gene>
<dbReference type="InterPro" id="IPR004154">
    <property type="entry name" value="Anticodon-bd"/>
</dbReference>
<evidence type="ECO:0000256" key="5">
    <source>
        <dbReference type="ARBA" id="ARBA00030619"/>
    </source>
</evidence>
<evidence type="ECO:0000259" key="8">
    <source>
        <dbReference type="Pfam" id="PF03129"/>
    </source>
</evidence>
<dbReference type="Pfam" id="PF00561">
    <property type="entry name" value="Abhydrolase_1"/>
    <property type="match status" value="1"/>
</dbReference>
<evidence type="ECO:0000256" key="3">
    <source>
        <dbReference type="ARBA" id="ARBA00022490"/>
    </source>
</evidence>
<keyword evidence="3" id="KW-0963">Cytoplasm</keyword>
<organism evidence="9 10">
    <name type="scientific">Allomyces macrogynus (strain ATCC 38327)</name>
    <name type="common">Allomyces javanicus var. macrogynus</name>
    <dbReference type="NCBI Taxonomy" id="578462"/>
    <lineage>
        <taxon>Eukaryota</taxon>
        <taxon>Fungi</taxon>
        <taxon>Fungi incertae sedis</taxon>
        <taxon>Blastocladiomycota</taxon>
        <taxon>Blastocladiomycetes</taxon>
        <taxon>Blastocladiales</taxon>
        <taxon>Blastocladiaceae</taxon>
        <taxon>Allomyces</taxon>
    </lineage>
</organism>
<accession>A0A0L0TEM2</accession>
<evidence type="ECO:0000256" key="4">
    <source>
        <dbReference type="ARBA" id="ARBA00022801"/>
    </source>
</evidence>
<protein>
    <recommendedName>
        <fullName evidence="5">Histidyl-tRNA synthetase</fullName>
    </recommendedName>
</protein>
<dbReference type="PRINTS" id="PR00412">
    <property type="entry name" value="EPOXHYDRLASE"/>
</dbReference>
<dbReference type="eggNOG" id="KOG1936">
    <property type="taxonomic scope" value="Eukaryota"/>
</dbReference>
<evidence type="ECO:0000256" key="6">
    <source>
        <dbReference type="ARBA" id="ARBA00038334"/>
    </source>
</evidence>
<dbReference type="FunFam" id="3.40.50.800:FF:000015">
    <property type="entry name" value="Histidyl-tRNA synthetase, mitochondrial"/>
    <property type="match status" value="1"/>
</dbReference>
<proteinExistence type="inferred from homology"/>
<dbReference type="OMA" id="QMNPIDG"/>
<dbReference type="AlphaFoldDB" id="A0A0L0TEM2"/>
<dbReference type="SUPFAM" id="SSF53474">
    <property type="entry name" value="alpha/beta-Hydrolases"/>
    <property type="match status" value="1"/>
</dbReference>
<dbReference type="InterPro" id="IPR000073">
    <property type="entry name" value="AB_hydrolase_1"/>
</dbReference>
<feature type="domain" description="AB hydrolase-1" evidence="7">
    <location>
        <begin position="144"/>
        <end position="413"/>
    </location>
</feature>
<feature type="domain" description="Anticodon-binding" evidence="8">
    <location>
        <begin position="45"/>
        <end position="120"/>
    </location>
</feature>
<comment type="similarity">
    <text evidence="6">Belongs to the AB hydrolase superfamily. Epoxide hydrolase family.</text>
</comment>
<evidence type="ECO:0000256" key="1">
    <source>
        <dbReference type="ARBA" id="ARBA00004496"/>
    </source>
</evidence>
<keyword evidence="10" id="KW-1185">Reference proteome</keyword>
<dbReference type="InterPro" id="IPR036621">
    <property type="entry name" value="Anticodon-bd_dom_sf"/>
</dbReference>
<dbReference type="Pfam" id="PF03129">
    <property type="entry name" value="HGTP_anticodon"/>
    <property type="match status" value="1"/>
</dbReference>
<evidence type="ECO:0000313" key="10">
    <source>
        <dbReference type="Proteomes" id="UP000054350"/>
    </source>
</evidence>
<dbReference type="SUPFAM" id="SSF52954">
    <property type="entry name" value="Class II aaRS ABD-related"/>
    <property type="match status" value="1"/>
</dbReference>
<reference evidence="10" key="2">
    <citation type="submission" date="2009-11" db="EMBL/GenBank/DDBJ databases">
        <title>The Genome Sequence of Allomyces macrogynus strain ATCC 38327.</title>
        <authorList>
            <consortium name="The Broad Institute Genome Sequencing Platform"/>
            <person name="Russ C."/>
            <person name="Cuomo C."/>
            <person name="Shea T."/>
            <person name="Young S.K."/>
            <person name="Zeng Q."/>
            <person name="Koehrsen M."/>
            <person name="Haas B."/>
            <person name="Borodovsky M."/>
            <person name="Guigo R."/>
            <person name="Alvarado L."/>
            <person name="Berlin A."/>
            <person name="Borenstein D."/>
            <person name="Chen Z."/>
            <person name="Engels R."/>
            <person name="Freedman E."/>
            <person name="Gellesch M."/>
            <person name="Goldberg J."/>
            <person name="Griggs A."/>
            <person name="Gujja S."/>
            <person name="Heiman D."/>
            <person name="Hepburn T."/>
            <person name="Howarth C."/>
            <person name="Jen D."/>
            <person name="Larson L."/>
            <person name="Lewis B."/>
            <person name="Mehta T."/>
            <person name="Park D."/>
            <person name="Pearson M."/>
            <person name="Roberts A."/>
            <person name="Saif S."/>
            <person name="Shenoy N."/>
            <person name="Sisk P."/>
            <person name="Stolte C."/>
            <person name="Sykes S."/>
            <person name="Walk T."/>
            <person name="White J."/>
            <person name="Yandava C."/>
            <person name="Burger G."/>
            <person name="Gray M.W."/>
            <person name="Holland P.W.H."/>
            <person name="King N."/>
            <person name="Lang F.B.F."/>
            <person name="Roger A.J."/>
            <person name="Ruiz-Trillo I."/>
            <person name="Lander E."/>
            <person name="Nusbaum C."/>
        </authorList>
    </citation>
    <scope>NUCLEOTIDE SEQUENCE [LARGE SCALE GENOMIC DNA]</scope>
    <source>
        <strain evidence="10">ATCC 38327</strain>
    </source>
</reference>
<dbReference type="CDD" id="cd00859">
    <property type="entry name" value="HisRS_anticodon"/>
    <property type="match status" value="1"/>
</dbReference>
<dbReference type="VEuPathDB" id="FungiDB:AMAG_17224"/>
<evidence type="ECO:0000259" key="7">
    <source>
        <dbReference type="Pfam" id="PF00561"/>
    </source>
</evidence>
<evidence type="ECO:0000256" key="2">
    <source>
        <dbReference type="ARBA" id="ARBA00008226"/>
    </source>
</evidence>
<dbReference type="Proteomes" id="UP000054350">
    <property type="component" value="Unassembled WGS sequence"/>
</dbReference>
<dbReference type="STRING" id="578462.A0A0L0TEM2"/>
<comment type="subcellular location">
    <subcellularLocation>
        <location evidence="1">Cytoplasm</location>
    </subcellularLocation>
</comment>
<comment type="similarity">
    <text evidence="2">Belongs to the class-II aminoacyl-tRNA synthetase family.</text>
</comment>
<name>A0A0L0TEM2_ALLM3</name>
<dbReference type="InterPro" id="IPR000639">
    <property type="entry name" value="Epox_hydrolase-like"/>
</dbReference>
<dbReference type="InterPro" id="IPR029058">
    <property type="entry name" value="AB_hydrolase_fold"/>
</dbReference>
<dbReference type="Gene3D" id="3.40.50.800">
    <property type="entry name" value="Anticodon-binding domain"/>
    <property type="match status" value="1"/>
</dbReference>
<dbReference type="OrthoDB" id="408373at2759"/>
<dbReference type="GO" id="GO:0016787">
    <property type="term" value="F:hydrolase activity"/>
    <property type="evidence" value="ECO:0007669"/>
    <property type="project" value="UniProtKB-KW"/>
</dbReference>
<dbReference type="GO" id="GO:0005737">
    <property type="term" value="C:cytoplasm"/>
    <property type="evidence" value="ECO:0007669"/>
    <property type="project" value="UniProtKB-SubCell"/>
</dbReference>
<reference evidence="9 10" key="1">
    <citation type="submission" date="2009-11" db="EMBL/GenBank/DDBJ databases">
        <title>Annotation of Allomyces macrogynus ATCC 38327.</title>
        <authorList>
            <consortium name="The Broad Institute Genome Sequencing Platform"/>
            <person name="Russ C."/>
            <person name="Cuomo C."/>
            <person name="Burger G."/>
            <person name="Gray M.W."/>
            <person name="Holland P.W.H."/>
            <person name="King N."/>
            <person name="Lang F.B.F."/>
            <person name="Roger A.J."/>
            <person name="Ruiz-Trillo I."/>
            <person name="Young S.K."/>
            <person name="Zeng Q."/>
            <person name="Gargeya S."/>
            <person name="Fitzgerald M."/>
            <person name="Haas B."/>
            <person name="Abouelleil A."/>
            <person name="Alvarado L."/>
            <person name="Arachchi H.M."/>
            <person name="Berlin A."/>
            <person name="Chapman S.B."/>
            <person name="Gearin G."/>
            <person name="Goldberg J."/>
            <person name="Griggs A."/>
            <person name="Gujja S."/>
            <person name="Hansen M."/>
            <person name="Heiman D."/>
            <person name="Howarth C."/>
            <person name="Larimer J."/>
            <person name="Lui A."/>
            <person name="MacDonald P.J.P."/>
            <person name="McCowen C."/>
            <person name="Montmayeur A."/>
            <person name="Murphy C."/>
            <person name="Neiman D."/>
            <person name="Pearson M."/>
            <person name="Priest M."/>
            <person name="Roberts A."/>
            <person name="Saif S."/>
            <person name="Shea T."/>
            <person name="Sisk P."/>
            <person name="Stolte C."/>
            <person name="Sykes S."/>
            <person name="Wortman J."/>
            <person name="Nusbaum C."/>
            <person name="Birren B."/>
        </authorList>
    </citation>
    <scope>NUCLEOTIDE SEQUENCE [LARGE SCALE GENOMIC DNA]</scope>
    <source>
        <strain evidence="9 10">ATCC 38327</strain>
    </source>
</reference>
<dbReference type="EMBL" id="GG745386">
    <property type="protein sequence ID" value="KNE73014.1"/>
    <property type="molecule type" value="Genomic_DNA"/>
</dbReference>
<dbReference type="Gene3D" id="3.40.50.1820">
    <property type="entry name" value="alpha/beta hydrolase"/>
    <property type="match status" value="1"/>
</dbReference>
<dbReference type="InterPro" id="IPR033656">
    <property type="entry name" value="HisRS_anticodon"/>
</dbReference>
<dbReference type="eggNOG" id="KOG4178">
    <property type="taxonomic scope" value="Eukaryota"/>
</dbReference>
<dbReference type="PANTHER" id="PTHR43329">
    <property type="entry name" value="EPOXIDE HYDROLASE"/>
    <property type="match status" value="1"/>
</dbReference>
<sequence length="445" mass="49234">MFAGTTKKGVANKIPCVGVSVGVERVFSVLQKKRGAAPVKANATQVYVMAVGDGLLPERMAVAKQLWEAGIAAEFMYKAKPKLQAQFNVCDKEQIPLAVILGPDELAQGLVKIKDMRAKVEGEAGAGVAVKHYVDQGSESAHVVLFLVHGFPDIWAGWRKVIPGLVARGYRVVVPTMRGCGLSDTAHAPRNDTKALAQYSIRAHCLDLALLAQQLVPVSTRKYHKLVWIGHDWGSFIVFRMPLHHPQLVDAAGSLCVPYSPPHTHFYPTRDLEKLLPHFAYQVVFDEHNVELAMDANVERALTLFFQGHTGHLDLSILSKVFLPGADSAKLHPPLESLVSGCVLRTDAKVWDYYVRMFKRTGFHGGICGYRVPFLLVTVRARPCFPPTMGAHQGQFLPKLTVKHVELAGHWVNQEQPEQVVDHIWSWLQSVNATEWGGAIYKVKL</sequence>
<keyword evidence="4" id="KW-0378">Hydrolase</keyword>
<evidence type="ECO:0000313" key="9">
    <source>
        <dbReference type="EMBL" id="KNE73014.1"/>
    </source>
</evidence>